<accession>A0A1F8BWV6</accession>
<sequence length="100" mass="11261">MIKELVSVYKFSGRDVSVHQVHPDKGEKMFGQQARVVSRTADFIAVSFLVNEGSQKEFGFDVFSKLDKERFEVLVNSCNDYAELAKKLSEIVPEGIVVAF</sequence>
<gene>
    <name evidence="1" type="ORF">A2975_00690</name>
</gene>
<dbReference type="AlphaFoldDB" id="A0A1F8BWV6"/>
<name>A0A1F8BWV6_9BACT</name>
<evidence type="ECO:0000313" key="2">
    <source>
        <dbReference type="Proteomes" id="UP000178429"/>
    </source>
</evidence>
<reference evidence="1 2" key="1">
    <citation type="journal article" date="2016" name="Nat. Commun.">
        <title>Thousands of microbial genomes shed light on interconnected biogeochemical processes in an aquifer system.</title>
        <authorList>
            <person name="Anantharaman K."/>
            <person name="Brown C.T."/>
            <person name="Hug L.A."/>
            <person name="Sharon I."/>
            <person name="Castelle C.J."/>
            <person name="Probst A.J."/>
            <person name="Thomas B.C."/>
            <person name="Singh A."/>
            <person name="Wilkins M.J."/>
            <person name="Karaoz U."/>
            <person name="Brodie E.L."/>
            <person name="Williams K.H."/>
            <person name="Hubbard S.S."/>
            <person name="Banfield J.F."/>
        </authorList>
    </citation>
    <scope>NUCLEOTIDE SEQUENCE [LARGE SCALE GENOMIC DNA]</scope>
</reference>
<dbReference type="STRING" id="1802525.A2975_00690"/>
<proteinExistence type="predicted"/>
<dbReference type="EMBL" id="MGHL01000022">
    <property type="protein sequence ID" value="OGM68591.1"/>
    <property type="molecule type" value="Genomic_DNA"/>
</dbReference>
<dbReference type="Proteomes" id="UP000178429">
    <property type="component" value="Unassembled WGS sequence"/>
</dbReference>
<organism evidence="1 2">
    <name type="scientific">Candidatus Woesebacteria bacterium RIFCSPLOWO2_01_FULL_44_14</name>
    <dbReference type="NCBI Taxonomy" id="1802525"/>
    <lineage>
        <taxon>Bacteria</taxon>
        <taxon>Candidatus Woeseibacteriota</taxon>
    </lineage>
</organism>
<protein>
    <submittedName>
        <fullName evidence="1">Uncharacterized protein</fullName>
    </submittedName>
</protein>
<evidence type="ECO:0000313" key="1">
    <source>
        <dbReference type="EMBL" id="OGM68591.1"/>
    </source>
</evidence>
<comment type="caution">
    <text evidence="1">The sequence shown here is derived from an EMBL/GenBank/DDBJ whole genome shotgun (WGS) entry which is preliminary data.</text>
</comment>